<organism evidence="8 9">
    <name type="scientific">Helobdella robusta</name>
    <name type="common">Californian leech</name>
    <dbReference type="NCBI Taxonomy" id="6412"/>
    <lineage>
        <taxon>Eukaryota</taxon>
        <taxon>Metazoa</taxon>
        <taxon>Spiralia</taxon>
        <taxon>Lophotrochozoa</taxon>
        <taxon>Annelida</taxon>
        <taxon>Clitellata</taxon>
        <taxon>Hirudinea</taxon>
        <taxon>Rhynchobdellida</taxon>
        <taxon>Glossiphoniidae</taxon>
        <taxon>Helobdella</taxon>
    </lineage>
</organism>
<evidence type="ECO:0000256" key="3">
    <source>
        <dbReference type="ARBA" id="ARBA00022833"/>
    </source>
</evidence>
<evidence type="ECO:0000256" key="4">
    <source>
        <dbReference type="ARBA" id="ARBA00023125"/>
    </source>
</evidence>
<keyword evidence="3" id="KW-0862">Zinc</keyword>
<dbReference type="HOGENOM" id="CLU_1449213_0_0_1"/>
<sequence length="187" mass="22002">MVNKCCVYGCKSGYTSENRSESEIKEKQKITFYKFPIDDEELARKWLKNIARKDFHPSQHTRVCSKHFTPDDFITSSQDSKIARQRRNNKDTFLIRLKPDSVPTIFSNHSKHMLCEKTTSRSGNALRSSRNNKEMERLGDSESWKEILWKKIQSKQQLFGDIVNRFNDNNDLENEFPEFCTTGHDLK</sequence>
<feature type="domain" description="THAP-type" evidence="6">
    <location>
        <begin position="1"/>
        <end position="106"/>
    </location>
</feature>
<dbReference type="KEGG" id="hro:HELRODRAFT_178553"/>
<dbReference type="EnsemblMetazoa" id="HelroT178553">
    <property type="protein sequence ID" value="HelroP178553"/>
    <property type="gene ID" value="HelroG178553"/>
</dbReference>
<evidence type="ECO:0000256" key="2">
    <source>
        <dbReference type="ARBA" id="ARBA00022771"/>
    </source>
</evidence>
<dbReference type="GO" id="GO:0008270">
    <property type="term" value="F:zinc ion binding"/>
    <property type="evidence" value="ECO:0007669"/>
    <property type="project" value="UniProtKB-KW"/>
</dbReference>
<dbReference type="SUPFAM" id="SSF57716">
    <property type="entry name" value="Glucocorticoid receptor-like (DNA-binding domain)"/>
    <property type="match status" value="1"/>
</dbReference>
<name>T1FDD1_HELRO</name>
<accession>T1FDD1</accession>
<dbReference type="Proteomes" id="UP000015101">
    <property type="component" value="Unassembled WGS sequence"/>
</dbReference>
<dbReference type="PROSITE" id="PS50950">
    <property type="entry name" value="ZF_THAP"/>
    <property type="match status" value="1"/>
</dbReference>
<evidence type="ECO:0000313" key="9">
    <source>
        <dbReference type="Proteomes" id="UP000015101"/>
    </source>
</evidence>
<dbReference type="SMART" id="SM00980">
    <property type="entry name" value="THAP"/>
    <property type="match status" value="1"/>
</dbReference>
<keyword evidence="1" id="KW-0479">Metal-binding</keyword>
<dbReference type="EMBL" id="KB097456">
    <property type="protein sequence ID" value="ESN97102.1"/>
    <property type="molecule type" value="Genomic_DNA"/>
</dbReference>
<dbReference type="PANTHER" id="PTHR46927:SF3">
    <property type="entry name" value="THAP-TYPE DOMAIN-CONTAINING PROTEIN"/>
    <property type="match status" value="1"/>
</dbReference>
<proteinExistence type="predicted"/>
<dbReference type="EMBL" id="AMQM01006476">
    <property type="status" value="NOT_ANNOTATED_CDS"/>
    <property type="molecule type" value="Genomic_DNA"/>
</dbReference>
<dbReference type="AlphaFoldDB" id="T1FDD1"/>
<dbReference type="OrthoDB" id="7331812at2759"/>
<evidence type="ECO:0000313" key="8">
    <source>
        <dbReference type="EnsemblMetazoa" id="HelroP178553"/>
    </source>
</evidence>
<dbReference type="Pfam" id="PF05485">
    <property type="entry name" value="THAP"/>
    <property type="match status" value="1"/>
</dbReference>
<dbReference type="RefSeq" id="XP_009024883.1">
    <property type="nucleotide sequence ID" value="XM_009026635.1"/>
</dbReference>
<reference evidence="8" key="3">
    <citation type="submission" date="2015-06" db="UniProtKB">
        <authorList>
            <consortium name="EnsemblMetazoa"/>
        </authorList>
    </citation>
    <scope>IDENTIFICATION</scope>
</reference>
<dbReference type="InParanoid" id="T1FDD1"/>
<dbReference type="eggNOG" id="ENOG502S14P">
    <property type="taxonomic scope" value="Eukaryota"/>
</dbReference>
<keyword evidence="2 5" id="KW-0863">Zinc-finger</keyword>
<dbReference type="GO" id="GO:0003677">
    <property type="term" value="F:DNA binding"/>
    <property type="evidence" value="ECO:0007669"/>
    <property type="project" value="UniProtKB-UniRule"/>
</dbReference>
<keyword evidence="9" id="KW-1185">Reference proteome</keyword>
<gene>
    <name evidence="8" type="primary">20206830</name>
    <name evidence="7" type="ORF">HELRODRAFT_178553</name>
</gene>
<protein>
    <recommendedName>
        <fullName evidence="6">THAP-type domain-containing protein</fullName>
    </recommendedName>
</protein>
<evidence type="ECO:0000259" key="6">
    <source>
        <dbReference type="PROSITE" id="PS50950"/>
    </source>
</evidence>
<dbReference type="SMART" id="SM00692">
    <property type="entry name" value="DM3"/>
    <property type="match status" value="1"/>
</dbReference>
<dbReference type="CTD" id="20206830"/>
<dbReference type="InterPro" id="IPR006612">
    <property type="entry name" value="THAP_Znf"/>
</dbReference>
<reference evidence="7 9" key="2">
    <citation type="journal article" date="2013" name="Nature">
        <title>Insights into bilaterian evolution from three spiralian genomes.</title>
        <authorList>
            <person name="Simakov O."/>
            <person name="Marletaz F."/>
            <person name="Cho S.J."/>
            <person name="Edsinger-Gonzales E."/>
            <person name="Havlak P."/>
            <person name="Hellsten U."/>
            <person name="Kuo D.H."/>
            <person name="Larsson T."/>
            <person name="Lv J."/>
            <person name="Arendt D."/>
            <person name="Savage R."/>
            <person name="Osoegawa K."/>
            <person name="de Jong P."/>
            <person name="Grimwood J."/>
            <person name="Chapman J.A."/>
            <person name="Shapiro H."/>
            <person name="Aerts A."/>
            <person name="Otillar R.P."/>
            <person name="Terry A.Y."/>
            <person name="Boore J.L."/>
            <person name="Grigoriev I.V."/>
            <person name="Lindberg D.R."/>
            <person name="Seaver E.C."/>
            <person name="Weisblat D.A."/>
            <person name="Putnam N.H."/>
            <person name="Rokhsar D.S."/>
        </authorList>
    </citation>
    <scope>NUCLEOTIDE SEQUENCE</scope>
</reference>
<dbReference type="PANTHER" id="PTHR46927">
    <property type="entry name" value="AGAP005574-PA"/>
    <property type="match status" value="1"/>
</dbReference>
<evidence type="ECO:0000256" key="5">
    <source>
        <dbReference type="PROSITE-ProRule" id="PRU00309"/>
    </source>
</evidence>
<evidence type="ECO:0000256" key="1">
    <source>
        <dbReference type="ARBA" id="ARBA00022723"/>
    </source>
</evidence>
<dbReference type="InterPro" id="IPR052224">
    <property type="entry name" value="THAP_domain_protein"/>
</dbReference>
<reference evidence="9" key="1">
    <citation type="submission" date="2012-12" db="EMBL/GenBank/DDBJ databases">
        <authorList>
            <person name="Hellsten U."/>
            <person name="Grimwood J."/>
            <person name="Chapman J.A."/>
            <person name="Shapiro H."/>
            <person name="Aerts A."/>
            <person name="Otillar R.P."/>
            <person name="Terry A.Y."/>
            <person name="Boore J.L."/>
            <person name="Simakov O."/>
            <person name="Marletaz F."/>
            <person name="Cho S.-J."/>
            <person name="Edsinger-Gonzales E."/>
            <person name="Havlak P."/>
            <person name="Kuo D.-H."/>
            <person name="Larsson T."/>
            <person name="Lv J."/>
            <person name="Arendt D."/>
            <person name="Savage R."/>
            <person name="Osoegawa K."/>
            <person name="de Jong P."/>
            <person name="Lindberg D.R."/>
            <person name="Seaver E.C."/>
            <person name="Weisblat D.A."/>
            <person name="Putnam N.H."/>
            <person name="Grigoriev I.V."/>
            <person name="Rokhsar D.S."/>
        </authorList>
    </citation>
    <scope>NUCLEOTIDE SEQUENCE</scope>
</reference>
<dbReference type="OMA" id="WISAIHR"/>
<dbReference type="GeneID" id="20206830"/>
<dbReference type="InterPro" id="IPR038441">
    <property type="entry name" value="THAP_Znf_sf"/>
</dbReference>
<keyword evidence="4 5" id="KW-0238">DNA-binding</keyword>
<dbReference type="Gene3D" id="6.20.210.20">
    <property type="entry name" value="THAP domain"/>
    <property type="match status" value="1"/>
</dbReference>
<evidence type="ECO:0000313" key="7">
    <source>
        <dbReference type="EMBL" id="ESN97102.1"/>
    </source>
</evidence>